<dbReference type="InterPro" id="IPR037524">
    <property type="entry name" value="PA14/GLEYA"/>
</dbReference>
<dbReference type="EMBL" id="UINC01030245">
    <property type="protein sequence ID" value="SVB14317.1"/>
    <property type="molecule type" value="Genomic_DNA"/>
</dbReference>
<accession>A0A382BMA1</accession>
<reference evidence="2" key="1">
    <citation type="submission" date="2018-05" db="EMBL/GenBank/DDBJ databases">
        <authorList>
            <person name="Lanie J.A."/>
            <person name="Ng W.-L."/>
            <person name="Kazmierczak K.M."/>
            <person name="Andrzejewski T.M."/>
            <person name="Davidsen T.M."/>
            <person name="Wayne K.J."/>
            <person name="Tettelin H."/>
            <person name="Glass J.I."/>
            <person name="Rusch D."/>
            <person name="Podicherti R."/>
            <person name="Tsui H.-C.T."/>
            <person name="Winkler M.E."/>
        </authorList>
    </citation>
    <scope>NUCLEOTIDE SEQUENCE</scope>
</reference>
<evidence type="ECO:0000259" key="1">
    <source>
        <dbReference type="PROSITE" id="PS51820"/>
    </source>
</evidence>
<gene>
    <name evidence="2" type="ORF">METZ01_LOCUS167171</name>
</gene>
<sequence length="466" mass="51076">AFFDTTPLAHPLGQFAYIVEPLPAGITPPANGLPTFPIYFENDDDSQRRLGKDSKLTFTAPRDGEFIARVSDVRGTQGKGHKYTLTIRPRRPNFSVSLSGITDVPKGSGREFSVRAVRMDDFAGPIRVDISEVPAGFHVTTPLTIEAGQTLAFGAVYHAPGKPAKPTASKPIAHNPSISKLSWKLFHGSWPNVPDWNTLKPVKTGELKHGFFDISLANREDNFGIQFEGKIKIPKDGSYEFILASDDGSLLYIDDKKIVDNDGLHGKVRKTGKVELKAGMHTIRVDYFEGAVIEELYVGWKGPGFTETSLSFGTSPTSFAKVTATARINSKNITHAVSNLNGLKLIAKPKLQVKVVPASGNIILGKPLELTIAPGETISARVRIERNGFKGRVSFGGHDSGRNLPHGVYVDNIGLSGLLIVEGQSEREFFITADKWVPEMTRRFHLRTTLEKGIVSQPILLHIRKH</sequence>
<protein>
    <recommendedName>
        <fullName evidence="1">PA14 domain-containing protein</fullName>
    </recommendedName>
</protein>
<dbReference type="InterPro" id="IPR011658">
    <property type="entry name" value="PA14_dom"/>
</dbReference>
<dbReference type="SUPFAM" id="SSF56988">
    <property type="entry name" value="Anthrax protective antigen"/>
    <property type="match status" value="1"/>
</dbReference>
<dbReference type="Pfam" id="PF07691">
    <property type="entry name" value="PA14"/>
    <property type="match status" value="1"/>
</dbReference>
<organism evidence="2">
    <name type="scientific">marine metagenome</name>
    <dbReference type="NCBI Taxonomy" id="408172"/>
    <lineage>
        <taxon>unclassified sequences</taxon>
        <taxon>metagenomes</taxon>
        <taxon>ecological metagenomes</taxon>
    </lineage>
</organism>
<dbReference type="AlphaFoldDB" id="A0A382BMA1"/>
<proteinExistence type="predicted"/>
<feature type="non-terminal residue" evidence="2">
    <location>
        <position position="1"/>
    </location>
</feature>
<dbReference type="PROSITE" id="PS51820">
    <property type="entry name" value="PA14"/>
    <property type="match status" value="1"/>
</dbReference>
<feature type="domain" description="PA14" evidence="1">
    <location>
        <begin position="181"/>
        <end position="314"/>
    </location>
</feature>
<dbReference type="SMART" id="SM00758">
    <property type="entry name" value="PA14"/>
    <property type="match status" value="1"/>
</dbReference>
<evidence type="ECO:0000313" key="2">
    <source>
        <dbReference type="EMBL" id="SVB14317.1"/>
    </source>
</evidence>
<name>A0A382BMA1_9ZZZZ</name>
<dbReference type="Gene3D" id="3.90.182.10">
    <property type="entry name" value="Toxin - Anthrax Protective Antigen,domain 1"/>
    <property type="match status" value="1"/>
</dbReference>